<dbReference type="Proteomes" id="UP000305948">
    <property type="component" value="Unassembled WGS sequence"/>
</dbReference>
<gene>
    <name evidence="2" type="ORF">OE88DRAFT_391832</name>
</gene>
<protein>
    <submittedName>
        <fullName evidence="2">Uncharacterized protein</fullName>
    </submittedName>
</protein>
<keyword evidence="1" id="KW-0732">Signal</keyword>
<accession>A0A5C3N1D8</accession>
<feature type="signal peptide" evidence="1">
    <location>
        <begin position="1"/>
        <end position="23"/>
    </location>
</feature>
<organism evidence="2 3">
    <name type="scientific">Heliocybe sulcata</name>
    <dbReference type="NCBI Taxonomy" id="5364"/>
    <lineage>
        <taxon>Eukaryota</taxon>
        <taxon>Fungi</taxon>
        <taxon>Dikarya</taxon>
        <taxon>Basidiomycota</taxon>
        <taxon>Agaricomycotina</taxon>
        <taxon>Agaricomycetes</taxon>
        <taxon>Gloeophyllales</taxon>
        <taxon>Gloeophyllaceae</taxon>
        <taxon>Heliocybe</taxon>
    </lineage>
</organism>
<sequence length="163" mass="16762">MPSGMLHFLLFLLCAALASLIQAQSIAIGYPEAGATISSSSNFTVEVDRPNSLTGSTEVSLVIALRACTTNSSAGSIVCASPTEEMGTVLYHGGYDPQYSNTSGTGEKPPHQNFSVAVPDGFISGEDAGPYALLSVGHVALVGAGNSPMFEVIYVDVQIASSD</sequence>
<dbReference type="EMBL" id="ML213515">
    <property type="protein sequence ID" value="TFK49858.1"/>
    <property type="molecule type" value="Genomic_DNA"/>
</dbReference>
<dbReference type="AlphaFoldDB" id="A0A5C3N1D8"/>
<reference evidence="2 3" key="1">
    <citation type="journal article" date="2019" name="Nat. Ecol. Evol.">
        <title>Megaphylogeny resolves global patterns of mushroom evolution.</title>
        <authorList>
            <person name="Varga T."/>
            <person name="Krizsan K."/>
            <person name="Foldi C."/>
            <person name="Dima B."/>
            <person name="Sanchez-Garcia M."/>
            <person name="Sanchez-Ramirez S."/>
            <person name="Szollosi G.J."/>
            <person name="Szarkandi J.G."/>
            <person name="Papp V."/>
            <person name="Albert L."/>
            <person name="Andreopoulos W."/>
            <person name="Angelini C."/>
            <person name="Antonin V."/>
            <person name="Barry K.W."/>
            <person name="Bougher N.L."/>
            <person name="Buchanan P."/>
            <person name="Buyck B."/>
            <person name="Bense V."/>
            <person name="Catcheside P."/>
            <person name="Chovatia M."/>
            <person name="Cooper J."/>
            <person name="Damon W."/>
            <person name="Desjardin D."/>
            <person name="Finy P."/>
            <person name="Geml J."/>
            <person name="Haridas S."/>
            <person name="Hughes K."/>
            <person name="Justo A."/>
            <person name="Karasinski D."/>
            <person name="Kautmanova I."/>
            <person name="Kiss B."/>
            <person name="Kocsube S."/>
            <person name="Kotiranta H."/>
            <person name="LaButti K.M."/>
            <person name="Lechner B.E."/>
            <person name="Liimatainen K."/>
            <person name="Lipzen A."/>
            <person name="Lukacs Z."/>
            <person name="Mihaltcheva S."/>
            <person name="Morgado L.N."/>
            <person name="Niskanen T."/>
            <person name="Noordeloos M.E."/>
            <person name="Ohm R.A."/>
            <person name="Ortiz-Santana B."/>
            <person name="Ovrebo C."/>
            <person name="Racz N."/>
            <person name="Riley R."/>
            <person name="Savchenko A."/>
            <person name="Shiryaev A."/>
            <person name="Soop K."/>
            <person name="Spirin V."/>
            <person name="Szebenyi C."/>
            <person name="Tomsovsky M."/>
            <person name="Tulloss R.E."/>
            <person name="Uehling J."/>
            <person name="Grigoriev I.V."/>
            <person name="Vagvolgyi C."/>
            <person name="Papp T."/>
            <person name="Martin F.M."/>
            <person name="Miettinen O."/>
            <person name="Hibbett D.S."/>
            <person name="Nagy L.G."/>
        </authorList>
    </citation>
    <scope>NUCLEOTIDE SEQUENCE [LARGE SCALE GENOMIC DNA]</scope>
    <source>
        <strain evidence="2 3">OMC1185</strain>
    </source>
</reference>
<evidence type="ECO:0000313" key="3">
    <source>
        <dbReference type="Proteomes" id="UP000305948"/>
    </source>
</evidence>
<dbReference type="OrthoDB" id="2841294at2759"/>
<proteinExistence type="predicted"/>
<feature type="chain" id="PRO_5022866818" evidence="1">
    <location>
        <begin position="24"/>
        <end position="163"/>
    </location>
</feature>
<name>A0A5C3N1D8_9AGAM</name>
<keyword evidence="3" id="KW-1185">Reference proteome</keyword>
<dbReference type="Pfam" id="PF19271">
    <property type="entry name" value="Nis1"/>
    <property type="match status" value="1"/>
</dbReference>
<evidence type="ECO:0000313" key="2">
    <source>
        <dbReference type="EMBL" id="TFK49858.1"/>
    </source>
</evidence>
<dbReference type="InterPro" id="IPR045469">
    <property type="entry name" value="Nis1"/>
</dbReference>
<evidence type="ECO:0000256" key="1">
    <source>
        <dbReference type="SAM" id="SignalP"/>
    </source>
</evidence>